<dbReference type="Proteomes" id="UP001548189">
    <property type="component" value="Unassembled WGS sequence"/>
</dbReference>
<dbReference type="InterPro" id="IPR000182">
    <property type="entry name" value="GNAT_dom"/>
</dbReference>
<organism evidence="2 3">
    <name type="scientific">Aliikangiella maris</name>
    <dbReference type="NCBI Taxonomy" id="3162458"/>
    <lineage>
        <taxon>Bacteria</taxon>
        <taxon>Pseudomonadati</taxon>
        <taxon>Pseudomonadota</taxon>
        <taxon>Gammaproteobacteria</taxon>
        <taxon>Oceanospirillales</taxon>
        <taxon>Pleioneaceae</taxon>
        <taxon>Aliikangiella</taxon>
    </lineage>
</organism>
<dbReference type="EC" id="2.3.1.-" evidence="2"/>
<sequence length="190" mass="21854">MNKPSQQNQSDILICTAQKNDGLFISRLITPLVKKFICPDLTAKAQVTMLNSVCPQQIYENIEDGFCYFLARPWPAPTFDLPTQSEVQAESTHSTDTLYGVIGIKDNMHLYHLFVDEDLHHRQIATRLWQHYLAQLNLTTLDKPRNITVNSSKYALGFYQKLGFHWHGQTDQRHGIISYPMSFDTLTHSN</sequence>
<name>A0ABV2BTM2_9GAMM</name>
<accession>A0ABV2BTM2</accession>
<proteinExistence type="predicted"/>
<keyword evidence="2" id="KW-0808">Transferase</keyword>
<protein>
    <submittedName>
        <fullName evidence="2">GNAT family N-acetyltransferase</fullName>
        <ecNumber evidence="2">2.3.1.-</ecNumber>
    </submittedName>
</protein>
<feature type="domain" description="N-acetyltransferase" evidence="1">
    <location>
        <begin position="94"/>
        <end position="183"/>
    </location>
</feature>
<evidence type="ECO:0000259" key="1">
    <source>
        <dbReference type="Pfam" id="PF13673"/>
    </source>
</evidence>
<dbReference type="EMBL" id="JBEVCJ010000008">
    <property type="protein sequence ID" value="MET1255290.1"/>
    <property type="molecule type" value="Genomic_DNA"/>
</dbReference>
<keyword evidence="3" id="KW-1185">Reference proteome</keyword>
<dbReference type="Gene3D" id="3.40.630.30">
    <property type="match status" value="1"/>
</dbReference>
<comment type="caution">
    <text evidence="2">The sequence shown here is derived from an EMBL/GenBank/DDBJ whole genome shotgun (WGS) entry which is preliminary data.</text>
</comment>
<reference evidence="2 3" key="1">
    <citation type="submission" date="2024-06" db="EMBL/GenBank/DDBJ databases">
        <authorList>
            <person name="Li F."/>
        </authorList>
    </citation>
    <scope>NUCLEOTIDE SEQUENCE [LARGE SCALE GENOMIC DNA]</scope>
    <source>
        <strain evidence="2 3">GXAS 311</strain>
    </source>
</reference>
<dbReference type="SUPFAM" id="SSF55729">
    <property type="entry name" value="Acyl-CoA N-acyltransferases (Nat)"/>
    <property type="match status" value="1"/>
</dbReference>
<evidence type="ECO:0000313" key="2">
    <source>
        <dbReference type="EMBL" id="MET1255290.1"/>
    </source>
</evidence>
<dbReference type="RefSeq" id="WP_353895873.1">
    <property type="nucleotide sequence ID" value="NZ_JBEVCJ010000008.1"/>
</dbReference>
<gene>
    <name evidence="2" type="ORF">ABVT43_09155</name>
</gene>
<keyword evidence="2" id="KW-0012">Acyltransferase</keyword>
<evidence type="ECO:0000313" key="3">
    <source>
        <dbReference type="Proteomes" id="UP001548189"/>
    </source>
</evidence>
<dbReference type="Pfam" id="PF13673">
    <property type="entry name" value="Acetyltransf_10"/>
    <property type="match status" value="1"/>
</dbReference>
<dbReference type="GO" id="GO:0016746">
    <property type="term" value="F:acyltransferase activity"/>
    <property type="evidence" value="ECO:0007669"/>
    <property type="project" value="UniProtKB-KW"/>
</dbReference>
<dbReference type="InterPro" id="IPR016181">
    <property type="entry name" value="Acyl_CoA_acyltransferase"/>
</dbReference>